<feature type="compositionally biased region" description="Basic and acidic residues" evidence="24">
    <location>
        <begin position="530"/>
        <end position="550"/>
    </location>
</feature>
<dbReference type="PROSITE" id="PS51194">
    <property type="entry name" value="HELICASE_CTER"/>
    <property type="match status" value="1"/>
</dbReference>
<evidence type="ECO:0000256" key="8">
    <source>
        <dbReference type="ARBA" id="ARBA00022801"/>
    </source>
</evidence>
<feature type="region of interest" description="Disordered" evidence="24">
    <location>
        <begin position="1385"/>
        <end position="1406"/>
    </location>
</feature>
<evidence type="ECO:0000256" key="13">
    <source>
        <dbReference type="ARBA" id="ARBA00023204"/>
    </source>
</evidence>
<keyword evidence="14" id="KW-0413">Isomerase</keyword>
<evidence type="ECO:0000256" key="15">
    <source>
        <dbReference type="ARBA" id="ARBA00023242"/>
    </source>
</evidence>
<feature type="compositionally biased region" description="Polar residues" evidence="24">
    <location>
        <begin position="1"/>
        <end position="47"/>
    </location>
</feature>
<dbReference type="InterPro" id="IPR032284">
    <property type="entry name" value="RecQ_Zn-bd"/>
</dbReference>
<evidence type="ECO:0000256" key="10">
    <source>
        <dbReference type="ARBA" id="ARBA00022833"/>
    </source>
</evidence>
<evidence type="ECO:0000256" key="1">
    <source>
        <dbReference type="ARBA" id="ARBA00001947"/>
    </source>
</evidence>
<evidence type="ECO:0000259" key="25">
    <source>
        <dbReference type="PROSITE" id="PS50967"/>
    </source>
</evidence>
<dbReference type="FunFam" id="3.40.50.300:FF:000340">
    <property type="entry name" value="Bloom syndrome, RecQ helicase"/>
    <property type="match status" value="1"/>
</dbReference>
<dbReference type="Gene3D" id="1.10.10.10">
    <property type="entry name" value="Winged helix-like DNA-binding domain superfamily/Winged helix DNA-binding domain"/>
    <property type="match status" value="1"/>
</dbReference>
<feature type="compositionally biased region" description="Basic residues" evidence="24">
    <location>
        <begin position="1339"/>
        <end position="1362"/>
    </location>
</feature>
<dbReference type="InterPro" id="IPR014001">
    <property type="entry name" value="Helicase_ATP-bd"/>
</dbReference>
<dbReference type="GO" id="GO:0043138">
    <property type="term" value="F:3'-5' DNA helicase activity"/>
    <property type="evidence" value="ECO:0007669"/>
    <property type="project" value="UniProtKB-EC"/>
</dbReference>
<dbReference type="Gene3D" id="1.10.150.80">
    <property type="entry name" value="HRDC domain"/>
    <property type="match status" value="1"/>
</dbReference>
<dbReference type="GO" id="GO:0000724">
    <property type="term" value="P:double-strand break repair via homologous recombination"/>
    <property type="evidence" value="ECO:0007669"/>
    <property type="project" value="TreeGrafter"/>
</dbReference>
<dbReference type="InterPro" id="IPR036390">
    <property type="entry name" value="WH_DNA-bd_sf"/>
</dbReference>
<comment type="similarity">
    <text evidence="3">Belongs to the helicase family. RecQ subfamily.</text>
</comment>
<keyword evidence="13" id="KW-0234">DNA repair</keyword>
<dbReference type="Pfam" id="PF00270">
    <property type="entry name" value="DEAD"/>
    <property type="match status" value="1"/>
</dbReference>
<dbReference type="PROSITE" id="PS51192">
    <property type="entry name" value="HELICASE_ATP_BIND_1"/>
    <property type="match status" value="1"/>
</dbReference>
<dbReference type="GO" id="GO:0005524">
    <property type="term" value="F:ATP binding"/>
    <property type="evidence" value="ECO:0007669"/>
    <property type="project" value="UniProtKB-KW"/>
</dbReference>
<dbReference type="SMART" id="SM00956">
    <property type="entry name" value="RQC"/>
    <property type="match status" value="1"/>
</dbReference>
<feature type="compositionally biased region" description="Basic and acidic residues" evidence="24">
    <location>
        <begin position="98"/>
        <end position="109"/>
    </location>
</feature>
<evidence type="ECO:0000256" key="18">
    <source>
        <dbReference type="ARBA" id="ARBA00044542"/>
    </source>
</evidence>
<dbReference type="InterPro" id="IPR002121">
    <property type="entry name" value="HRDC_dom"/>
</dbReference>
<keyword evidence="8" id="KW-0378">Hydrolase</keyword>
<dbReference type="GeneID" id="106669964"/>
<comment type="cofactor">
    <cofactor evidence="1">
        <name>Zn(2+)</name>
        <dbReference type="ChEBI" id="CHEBI:29105"/>
    </cofactor>
</comment>
<keyword evidence="11" id="KW-0067">ATP-binding</keyword>
<comment type="catalytic activity">
    <reaction evidence="19">
        <text>ATP + H2O = ADP + phosphate + H(+)</text>
        <dbReference type="Rhea" id="RHEA:13065"/>
        <dbReference type="ChEBI" id="CHEBI:15377"/>
        <dbReference type="ChEBI" id="CHEBI:15378"/>
        <dbReference type="ChEBI" id="CHEBI:30616"/>
        <dbReference type="ChEBI" id="CHEBI:43474"/>
        <dbReference type="ChEBI" id="CHEBI:456216"/>
    </reaction>
</comment>
<dbReference type="Pfam" id="PF00271">
    <property type="entry name" value="Helicase_C"/>
    <property type="match status" value="1"/>
</dbReference>
<keyword evidence="29" id="KW-1185">Reference proteome</keyword>
<dbReference type="GO" id="GO:0005737">
    <property type="term" value="C:cytoplasm"/>
    <property type="evidence" value="ECO:0007669"/>
    <property type="project" value="TreeGrafter"/>
</dbReference>
<protein>
    <recommendedName>
        <fullName evidence="20">RecQ-like DNA helicase BLM</fullName>
        <ecNumber evidence="17">5.6.2.4</ecNumber>
    </recommendedName>
    <alternativeName>
        <fullName evidence="21">Bloom syndrome protein homolog</fullName>
    </alternativeName>
    <alternativeName>
        <fullName evidence="18">DNA 3'-5' helicase BLM</fullName>
    </alternativeName>
    <alternativeName>
        <fullName evidence="22">RecQ helicase homolog</fullName>
    </alternativeName>
</protein>
<dbReference type="EC" id="5.6.2.4" evidence="17"/>
<dbReference type="GO" id="GO:0006260">
    <property type="term" value="P:DNA replication"/>
    <property type="evidence" value="ECO:0007669"/>
    <property type="project" value="UniProtKB-KW"/>
</dbReference>
<feature type="domain" description="Helicase ATP-binding" evidence="26">
    <location>
        <begin position="671"/>
        <end position="848"/>
    </location>
</feature>
<evidence type="ECO:0000256" key="19">
    <source>
        <dbReference type="ARBA" id="ARBA00049360"/>
    </source>
</evidence>
<evidence type="ECO:0000256" key="17">
    <source>
        <dbReference type="ARBA" id="ARBA00034808"/>
    </source>
</evidence>
<dbReference type="InterPro" id="IPR011545">
    <property type="entry name" value="DEAD/DEAH_box_helicase_dom"/>
</dbReference>
<keyword evidence="23" id="KW-0175">Coiled coil</keyword>
<dbReference type="SUPFAM" id="SSF47819">
    <property type="entry name" value="HRDC-like"/>
    <property type="match status" value="1"/>
</dbReference>
<dbReference type="SMART" id="SM00487">
    <property type="entry name" value="DEXDc"/>
    <property type="match status" value="1"/>
</dbReference>
<evidence type="ECO:0000256" key="20">
    <source>
        <dbReference type="ARBA" id="ARBA00073450"/>
    </source>
</evidence>
<evidence type="ECO:0000256" key="5">
    <source>
        <dbReference type="ARBA" id="ARBA00022723"/>
    </source>
</evidence>
<dbReference type="PROSITE" id="PS50967">
    <property type="entry name" value="HRDC"/>
    <property type="match status" value="1"/>
</dbReference>
<keyword evidence="4" id="KW-0235">DNA replication</keyword>
<evidence type="ECO:0000256" key="22">
    <source>
        <dbReference type="ARBA" id="ARBA00076271"/>
    </source>
</evidence>
<proteinExistence type="inferred from homology"/>
<keyword evidence="10" id="KW-0862">Zinc</keyword>
<dbReference type="Pfam" id="PF00570">
    <property type="entry name" value="HRDC"/>
    <property type="match status" value="1"/>
</dbReference>
<dbReference type="PROSITE" id="PS00690">
    <property type="entry name" value="DEAH_ATP_HELICASE"/>
    <property type="match status" value="1"/>
</dbReference>
<dbReference type="OMA" id="ENGENWL"/>
<evidence type="ECO:0000256" key="11">
    <source>
        <dbReference type="ARBA" id="ARBA00022840"/>
    </source>
</evidence>
<dbReference type="CDD" id="cd18794">
    <property type="entry name" value="SF2_C_RecQ"/>
    <property type="match status" value="1"/>
</dbReference>
<evidence type="ECO:0000259" key="26">
    <source>
        <dbReference type="PROSITE" id="PS51192"/>
    </source>
</evidence>
<dbReference type="OrthoDB" id="10261556at2759"/>
<dbReference type="InterPro" id="IPR044876">
    <property type="entry name" value="HRDC_dom_sf"/>
</dbReference>
<dbReference type="Gene3D" id="3.40.50.300">
    <property type="entry name" value="P-loop containing nucleotide triphosphate hydrolases"/>
    <property type="match status" value="2"/>
</dbReference>
<evidence type="ECO:0000259" key="27">
    <source>
        <dbReference type="PROSITE" id="PS51194"/>
    </source>
</evidence>
<feature type="region of interest" description="Disordered" evidence="24">
    <location>
        <begin position="1321"/>
        <end position="1372"/>
    </location>
</feature>
<feature type="compositionally biased region" description="Basic and acidic residues" evidence="24">
    <location>
        <begin position="48"/>
        <end position="63"/>
    </location>
</feature>
<feature type="region of interest" description="Disordered" evidence="24">
    <location>
        <begin position="1"/>
        <end position="191"/>
    </location>
</feature>
<feature type="compositionally biased region" description="Acidic residues" evidence="24">
    <location>
        <begin position="64"/>
        <end position="78"/>
    </location>
</feature>
<evidence type="ECO:0000256" key="21">
    <source>
        <dbReference type="ARBA" id="ARBA00076065"/>
    </source>
</evidence>
<dbReference type="FunFam" id="3.40.50.300:FF:000537">
    <property type="entry name" value="Bloom syndrome RecQ-like helicase"/>
    <property type="match status" value="1"/>
</dbReference>
<evidence type="ECO:0000256" key="14">
    <source>
        <dbReference type="ARBA" id="ARBA00023235"/>
    </source>
</evidence>
<dbReference type="PANTHER" id="PTHR13710">
    <property type="entry name" value="DNA HELICASE RECQ FAMILY MEMBER"/>
    <property type="match status" value="1"/>
</dbReference>
<dbReference type="GO" id="GO:0003677">
    <property type="term" value="F:DNA binding"/>
    <property type="evidence" value="ECO:0007669"/>
    <property type="project" value="UniProtKB-KW"/>
</dbReference>
<keyword evidence="7" id="KW-0227">DNA damage</keyword>
<evidence type="ECO:0000256" key="7">
    <source>
        <dbReference type="ARBA" id="ARBA00022763"/>
    </source>
</evidence>
<dbReference type="SUPFAM" id="SSF52540">
    <property type="entry name" value="P-loop containing nucleoside triphosphate hydrolases"/>
    <property type="match status" value="1"/>
</dbReference>
<dbReference type="EnsemblMetazoa" id="XM_014399892.2">
    <property type="protein sequence ID" value="XP_014255378.1"/>
    <property type="gene ID" value="LOC106669964"/>
</dbReference>
<dbReference type="GO" id="GO:0007131">
    <property type="term" value="P:reciprocal meiotic recombination"/>
    <property type="evidence" value="ECO:0007669"/>
    <property type="project" value="UniProtKB-ARBA"/>
</dbReference>
<feature type="region of interest" description="Disordered" evidence="24">
    <location>
        <begin position="1188"/>
        <end position="1210"/>
    </location>
</feature>
<sequence>MENGLSGQLKTSRQSLSLSKFKNKQGTLTNYLIGKNSQKLETQNNGVKEQKGIFEKDNDHSTVEFDDIIFPSDEEVEKDDEKDQEKITIEDMSPWSSPEKEKKENDQQKAKHGNLNETRNTSYIIEDTSPWSTPEKYKSSEPEKPKNDSVITIDDSLNSNQSQLLPTQVKSKPTKSSTVLISTDDDSDIDLSPFKFKRIKNNFSKKSPKKDRKKSESCILDTPEKCSIQSQVSPKPLNSSFINKKLKKVLLTPVKKNVSPDKKREIPTQENSCNGDIISTKAEQEDPISGTFDPDDCLETWLESMSSHPGFQKVSSDMPADTLSNCLSTIKQCEQDILEKVFNIFVALPPFVSELIPCLKGNSSLLTKMQILRQRAKAKKRQVENALKAKSSADFNSGMSKNSMSNLTIDSQKNKFETSMDDYFDEMDYEINYQIENSLKEDANINNSISNDLTLNASSDMFNITKPATSEQPINNFSTEISQTSTPSFGGFKLKKPTHIREILSSSIKQSHETSKVNLSISDSMAGKEPSPDKFEPKLNIPDKDPSDSSKFEKMYSDFCPDEFTKSVKEMPKPIIRSMLSQPKQITEFQPSPRPQSQIVKPGISNQVSSTQQTNHGTTERTFQSLILDTTSIDSAKQFNSTNYPHCKEMFKVFREKFGLHKFRPNQMEAINAAMLGFDCFVLMPTGGGKSLCYQLPATISKGVTIVISPLKSLIFDQTEKLKSLDISVACLTGDISQNQANEVYHRLTPYNNDTELKILFVTPEKISFSDRLNSMFLSLYQNNLLARFVIDEAHCVSQWGHDFRPDYKKLKLLRNNYKNVPMMALTATATPRVRKDIMFQLGLNSPKWFLSSFDRPNLKYEVITKSGKSALLEIIGLLKTRFSKQSGIIYCFSRNDCDNLAKQLKLNQIRSAAYHAGLSDKQRSDVQTQWISDKIKVICATIAFGMGIDKPDVRFVIHYSLPKSIEGYYQEAGRAGRDGQKSNCMLYYNYSDMHRIRKMIDFDREGTAESKQTHIDNLWRIVAFCENKTECRRVMLLNYFGEKFSKTSCLSHPSTTCDNCSSQEQFETIDVTAFAKDVVMGIRDICGNVSNSTWAKNFTTPHIVDVVKGSEAKKVISAGHNRHKIHGMLKSWHRGDIERMLHKLTLDGFLDELHLPSRDGIVNTYIKIGPRGQQLISGNEKVTLAMKSKGTKVTGNNKGSGDSSDSEDEDIKDIQESCYLALLEKVRDIALELHVNSNSVMGIEALRSMSKIMPTTEEEMLKIVGVTKANFDRYGKQLMEIIENFEASRNVLLCEKAEALSQKSTVNAAMENGENWLSARTESPYFPSSEPSTSSGFRGRKKGFRGRSSKRGRVTKRKATSSKKDGSTLRTKLAAVAKKVGLGGLGVRSPKKKGGTYIPLPRGSF</sequence>
<reference evidence="28" key="1">
    <citation type="submission" date="2022-01" db="UniProtKB">
        <authorList>
            <consortium name="EnsemblMetazoa"/>
        </authorList>
    </citation>
    <scope>IDENTIFICATION</scope>
</reference>
<evidence type="ECO:0000256" key="3">
    <source>
        <dbReference type="ARBA" id="ARBA00005446"/>
    </source>
</evidence>
<evidence type="ECO:0000256" key="2">
    <source>
        <dbReference type="ARBA" id="ARBA00004123"/>
    </source>
</evidence>
<comment type="subcellular location">
    <subcellularLocation>
        <location evidence="2">Nucleus</location>
    </subcellularLocation>
</comment>
<dbReference type="InterPro" id="IPR027417">
    <property type="entry name" value="P-loop_NTPase"/>
</dbReference>
<dbReference type="SMART" id="SM00490">
    <property type="entry name" value="HELICc"/>
    <property type="match status" value="1"/>
</dbReference>
<evidence type="ECO:0000256" key="9">
    <source>
        <dbReference type="ARBA" id="ARBA00022806"/>
    </source>
</evidence>
<name>A0A8I6S1Y5_CIMLE</name>
<evidence type="ECO:0000313" key="29">
    <source>
        <dbReference type="Proteomes" id="UP000494040"/>
    </source>
</evidence>
<dbReference type="RefSeq" id="XP_014255378.1">
    <property type="nucleotide sequence ID" value="XM_014399892.2"/>
</dbReference>
<evidence type="ECO:0000256" key="6">
    <source>
        <dbReference type="ARBA" id="ARBA00022741"/>
    </source>
</evidence>
<evidence type="ECO:0000256" key="23">
    <source>
        <dbReference type="SAM" id="Coils"/>
    </source>
</evidence>
<dbReference type="GO" id="GO:0009378">
    <property type="term" value="F:four-way junction helicase activity"/>
    <property type="evidence" value="ECO:0007669"/>
    <property type="project" value="TreeGrafter"/>
</dbReference>
<keyword evidence="9" id="KW-0347">Helicase</keyword>
<feature type="domain" description="Helicase C-terminal" evidence="27">
    <location>
        <begin position="871"/>
        <end position="1020"/>
    </location>
</feature>
<feature type="domain" description="HRDC" evidence="25">
    <location>
        <begin position="1213"/>
        <end position="1293"/>
    </location>
</feature>
<dbReference type="GO" id="GO:0005694">
    <property type="term" value="C:chromosome"/>
    <property type="evidence" value="ECO:0007669"/>
    <property type="project" value="TreeGrafter"/>
</dbReference>
<dbReference type="NCBIfam" id="TIGR00614">
    <property type="entry name" value="recQ_fam"/>
    <property type="match status" value="1"/>
</dbReference>
<dbReference type="PANTHER" id="PTHR13710:SF153">
    <property type="entry name" value="RECQ-LIKE DNA HELICASE BLM"/>
    <property type="match status" value="1"/>
</dbReference>
<dbReference type="InterPro" id="IPR018982">
    <property type="entry name" value="RQC_domain"/>
</dbReference>
<dbReference type="InterPro" id="IPR010997">
    <property type="entry name" value="HRDC-like_sf"/>
</dbReference>
<organism evidence="28 29">
    <name type="scientific">Cimex lectularius</name>
    <name type="common">Bed bug</name>
    <name type="synonym">Acanthia lectularia</name>
    <dbReference type="NCBI Taxonomy" id="79782"/>
    <lineage>
        <taxon>Eukaryota</taxon>
        <taxon>Metazoa</taxon>
        <taxon>Ecdysozoa</taxon>
        <taxon>Arthropoda</taxon>
        <taxon>Hexapoda</taxon>
        <taxon>Insecta</taxon>
        <taxon>Pterygota</taxon>
        <taxon>Neoptera</taxon>
        <taxon>Paraneoptera</taxon>
        <taxon>Hemiptera</taxon>
        <taxon>Heteroptera</taxon>
        <taxon>Panheteroptera</taxon>
        <taxon>Cimicomorpha</taxon>
        <taxon>Cimicidae</taxon>
        <taxon>Cimex</taxon>
    </lineage>
</organism>
<dbReference type="GO" id="GO:0005634">
    <property type="term" value="C:nucleus"/>
    <property type="evidence" value="ECO:0007669"/>
    <property type="project" value="UniProtKB-SubCell"/>
</dbReference>
<dbReference type="Proteomes" id="UP000494040">
    <property type="component" value="Unassembled WGS sequence"/>
</dbReference>
<accession>A0A8I6S1Y5</accession>
<keyword evidence="12" id="KW-0238">DNA-binding</keyword>
<feature type="region of interest" description="Disordered" evidence="24">
    <location>
        <begin position="523"/>
        <end position="550"/>
    </location>
</feature>
<keyword evidence="15" id="KW-0539">Nucleus</keyword>
<dbReference type="Pfam" id="PF16124">
    <property type="entry name" value="RecQ_Zn_bind"/>
    <property type="match status" value="1"/>
</dbReference>
<dbReference type="Pfam" id="PF09382">
    <property type="entry name" value="RQC"/>
    <property type="match status" value="1"/>
</dbReference>
<dbReference type="SUPFAM" id="SSF46785">
    <property type="entry name" value="Winged helix' DNA-binding domain"/>
    <property type="match status" value="1"/>
</dbReference>
<feature type="compositionally biased region" description="Polar residues" evidence="24">
    <location>
        <begin position="155"/>
        <end position="175"/>
    </location>
</feature>
<dbReference type="GO" id="GO:0016787">
    <property type="term" value="F:hydrolase activity"/>
    <property type="evidence" value="ECO:0007669"/>
    <property type="project" value="UniProtKB-KW"/>
</dbReference>
<dbReference type="GO" id="GO:0046872">
    <property type="term" value="F:metal ion binding"/>
    <property type="evidence" value="ECO:0007669"/>
    <property type="project" value="UniProtKB-KW"/>
</dbReference>
<keyword evidence="6" id="KW-0547">Nucleotide-binding</keyword>
<dbReference type="InterPro" id="IPR004589">
    <property type="entry name" value="DNA_helicase_ATP-dep_RecQ"/>
</dbReference>
<dbReference type="InterPro" id="IPR002464">
    <property type="entry name" value="DNA/RNA_helicase_DEAH_CS"/>
</dbReference>
<evidence type="ECO:0000256" key="24">
    <source>
        <dbReference type="SAM" id="MobiDB-lite"/>
    </source>
</evidence>
<feature type="compositionally biased region" description="Basic and acidic residues" evidence="24">
    <location>
        <begin position="135"/>
        <end position="147"/>
    </location>
</feature>
<dbReference type="InterPro" id="IPR036388">
    <property type="entry name" value="WH-like_DNA-bd_sf"/>
</dbReference>
<feature type="coiled-coil region" evidence="23">
    <location>
        <begin position="366"/>
        <end position="393"/>
    </location>
</feature>
<dbReference type="SMART" id="SM00341">
    <property type="entry name" value="HRDC"/>
    <property type="match status" value="1"/>
</dbReference>
<evidence type="ECO:0000256" key="12">
    <source>
        <dbReference type="ARBA" id="ARBA00023125"/>
    </source>
</evidence>
<dbReference type="InterPro" id="IPR001650">
    <property type="entry name" value="Helicase_C-like"/>
</dbReference>
<feature type="compositionally biased region" description="Basic and acidic residues" evidence="24">
    <location>
        <begin position="79"/>
        <end position="89"/>
    </location>
</feature>
<evidence type="ECO:0000313" key="28">
    <source>
        <dbReference type="EnsemblMetazoa" id="XP_014255378.1"/>
    </source>
</evidence>
<comment type="catalytic activity">
    <reaction evidence="16">
        <text>Couples ATP hydrolysis with the unwinding of duplex DNA by translocating in the 3'-5' direction.</text>
        <dbReference type="EC" id="5.6.2.4"/>
    </reaction>
</comment>
<dbReference type="KEGG" id="clec:106669964"/>
<keyword evidence="5" id="KW-0479">Metal-binding</keyword>
<evidence type="ECO:0000256" key="4">
    <source>
        <dbReference type="ARBA" id="ARBA00022705"/>
    </source>
</evidence>
<evidence type="ECO:0000256" key="16">
    <source>
        <dbReference type="ARBA" id="ARBA00034617"/>
    </source>
</evidence>